<keyword evidence="2" id="KW-0808">Transferase</keyword>
<dbReference type="RefSeq" id="WP_069974259.1">
    <property type="nucleotide sequence ID" value="NZ_CP017269.1"/>
</dbReference>
<dbReference type="Gene3D" id="3.40.630.30">
    <property type="match status" value="1"/>
</dbReference>
<feature type="domain" description="N-acetyltransferase" evidence="1">
    <location>
        <begin position="2"/>
        <end position="173"/>
    </location>
</feature>
<dbReference type="EMBL" id="CP017269">
    <property type="protein sequence ID" value="AOT68683.1"/>
    <property type="molecule type" value="Genomic_DNA"/>
</dbReference>
<evidence type="ECO:0000313" key="3">
    <source>
        <dbReference type="Proteomes" id="UP000095743"/>
    </source>
</evidence>
<proteinExistence type="predicted"/>
<reference evidence="2 3" key="1">
    <citation type="submission" date="2016-09" db="EMBL/GenBank/DDBJ databases">
        <title>Genomic analysis reveals versatility of anaerobic energy metabolism of Geosporobacter ferrireducens IRF9 of phylum Firmicutes.</title>
        <authorList>
            <person name="Kim S.-J."/>
        </authorList>
    </citation>
    <scope>NUCLEOTIDE SEQUENCE [LARGE SCALE GENOMIC DNA]</scope>
    <source>
        <strain evidence="2 3">IRF9</strain>
    </source>
</reference>
<protein>
    <submittedName>
        <fullName evidence="2">GNAT family N-acetyltransferase</fullName>
    </submittedName>
</protein>
<dbReference type="InterPro" id="IPR016181">
    <property type="entry name" value="Acyl_CoA_acyltransferase"/>
</dbReference>
<dbReference type="PROSITE" id="PS51186">
    <property type="entry name" value="GNAT"/>
    <property type="match status" value="1"/>
</dbReference>
<name>A0A1D8GCP8_9FIRM</name>
<dbReference type="GO" id="GO:0016747">
    <property type="term" value="F:acyltransferase activity, transferring groups other than amino-acyl groups"/>
    <property type="evidence" value="ECO:0007669"/>
    <property type="project" value="InterPro"/>
</dbReference>
<evidence type="ECO:0000313" key="2">
    <source>
        <dbReference type="EMBL" id="AOT68683.1"/>
    </source>
</evidence>
<organism evidence="2 3">
    <name type="scientific">Geosporobacter ferrireducens</name>
    <dbReference type="NCBI Taxonomy" id="1424294"/>
    <lineage>
        <taxon>Bacteria</taxon>
        <taxon>Bacillati</taxon>
        <taxon>Bacillota</taxon>
        <taxon>Clostridia</taxon>
        <taxon>Peptostreptococcales</taxon>
        <taxon>Thermotaleaceae</taxon>
        <taxon>Geosporobacter</taxon>
    </lineage>
</organism>
<dbReference type="Proteomes" id="UP000095743">
    <property type="component" value="Chromosome"/>
</dbReference>
<sequence>MIKLQPLERQDFKKILEWNENKSADDLAQWAGPLYNHPLNEEQLENYFRYHIYIDHPTIFVYKIILGETNEAIGTVELRQADAENKIGKVCRFLIAHQSMRGKGLGRKVLQEIVRLGFEDFGFNKIALNVFDFNTGAIQCYERVGFKKEKLLKNVRKGMDGDWSSYEMVLLKTEWKSKQYL</sequence>
<dbReference type="OrthoDB" id="9795206at2"/>
<evidence type="ECO:0000259" key="1">
    <source>
        <dbReference type="PROSITE" id="PS51186"/>
    </source>
</evidence>
<dbReference type="Pfam" id="PF00583">
    <property type="entry name" value="Acetyltransf_1"/>
    <property type="match status" value="1"/>
</dbReference>
<dbReference type="KEGG" id="gfe:Gferi_03280"/>
<dbReference type="AlphaFoldDB" id="A0A1D8GCP8"/>
<dbReference type="CDD" id="cd04301">
    <property type="entry name" value="NAT_SF"/>
    <property type="match status" value="1"/>
</dbReference>
<dbReference type="PANTHER" id="PTHR43415:SF5">
    <property type="entry name" value="ACETYLTRANSFERASE"/>
    <property type="match status" value="1"/>
</dbReference>
<dbReference type="PANTHER" id="PTHR43415">
    <property type="entry name" value="SPERMIDINE N(1)-ACETYLTRANSFERASE"/>
    <property type="match status" value="1"/>
</dbReference>
<keyword evidence="3" id="KW-1185">Reference proteome</keyword>
<dbReference type="STRING" id="1424294.Gferi_03280"/>
<accession>A0A1D8GCP8</accession>
<gene>
    <name evidence="2" type="ORF">Gferi_03280</name>
</gene>
<dbReference type="InterPro" id="IPR000182">
    <property type="entry name" value="GNAT_dom"/>
</dbReference>
<dbReference type="SUPFAM" id="SSF55729">
    <property type="entry name" value="Acyl-CoA N-acyltransferases (Nat)"/>
    <property type="match status" value="1"/>
</dbReference>